<proteinExistence type="predicted"/>
<feature type="non-terminal residue" evidence="1">
    <location>
        <position position="35"/>
    </location>
</feature>
<comment type="caution">
    <text evidence="1">The sequence shown here is derived from an EMBL/GenBank/DDBJ whole genome shotgun (WGS) entry which is preliminary data.</text>
</comment>
<sequence>MSDIALPEQIQGPKRREILSRFARQMEQWGLAIPP</sequence>
<accession>X0SE88</accession>
<name>X0SE88_9ZZZZ</name>
<organism evidence="1">
    <name type="scientific">marine sediment metagenome</name>
    <dbReference type="NCBI Taxonomy" id="412755"/>
    <lineage>
        <taxon>unclassified sequences</taxon>
        <taxon>metagenomes</taxon>
        <taxon>ecological metagenomes</taxon>
    </lineage>
</organism>
<dbReference type="AlphaFoldDB" id="X0SE88"/>
<gene>
    <name evidence="1" type="ORF">S01H1_10668</name>
</gene>
<evidence type="ECO:0000313" key="1">
    <source>
        <dbReference type="EMBL" id="GAF73436.1"/>
    </source>
</evidence>
<protein>
    <submittedName>
        <fullName evidence="1">Uncharacterized protein</fullName>
    </submittedName>
</protein>
<dbReference type="EMBL" id="BARS01005439">
    <property type="protein sequence ID" value="GAF73436.1"/>
    <property type="molecule type" value="Genomic_DNA"/>
</dbReference>
<reference evidence="1" key="1">
    <citation type="journal article" date="2014" name="Front. Microbiol.">
        <title>High frequency of phylogenetically diverse reductive dehalogenase-homologous genes in deep subseafloor sedimentary metagenomes.</title>
        <authorList>
            <person name="Kawai M."/>
            <person name="Futagami T."/>
            <person name="Toyoda A."/>
            <person name="Takaki Y."/>
            <person name="Nishi S."/>
            <person name="Hori S."/>
            <person name="Arai W."/>
            <person name="Tsubouchi T."/>
            <person name="Morono Y."/>
            <person name="Uchiyama I."/>
            <person name="Ito T."/>
            <person name="Fujiyama A."/>
            <person name="Inagaki F."/>
            <person name="Takami H."/>
        </authorList>
    </citation>
    <scope>NUCLEOTIDE SEQUENCE</scope>
    <source>
        <strain evidence="1">Expedition CK06-06</strain>
    </source>
</reference>